<reference evidence="2" key="2">
    <citation type="submission" date="2010-04" db="EMBL/GenBank/DDBJ databases">
        <authorList>
            <person name="Buell R."/>
            <person name="Hamilton J."/>
            <person name="Hostetler J."/>
        </authorList>
    </citation>
    <scope>NUCLEOTIDE SEQUENCE [LARGE SCALE GENOMIC DNA]</scope>
    <source>
        <strain evidence="2">DAOM:BR144</strain>
    </source>
</reference>
<dbReference type="EMBL" id="GL376603">
    <property type="status" value="NOT_ANNOTATED_CDS"/>
    <property type="molecule type" value="Genomic_DNA"/>
</dbReference>
<dbReference type="Proteomes" id="UP000019132">
    <property type="component" value="Unassembled WGS sequence"/>
</dbReference>
<accession>K3WEA4</accession>
<dbReference type="VEuPathDB" id="FungiDB:PYU1_G003286"/>
<keyword evidence="2" id="KW-1185">Reference proteome</keyword>
<dbReference type="AlphaFoldDB" id="K3WEA4"/>
<name>K3WEA4_GLOUD</name>
<reference evidence="1" key="3">
    <citation type="submission" date="2015-02" db="UniProtKB">
        <authorList>
            <consortium name="EnsemblProtists"/>
        </authorList>
    </citation>
    <scope>IDENTIFICATION</scope>
    <source>
        <strain evidence="1">DAOM BR144</strain>
    </source>
</reference>
<dbReference type="HOGENOM" id="CLU_1933136_0_0_1"/>
<dbReference type="EnsemblProtists" id="PYU1_T003295">
    <property type="protein sequence ID" value="PYU1_T003295"/>
    <property type="gene ID" value="PYU1_G003286"/>
</dbReference>
<reference evidence="2" key="1">
    <citation type="journal article" date="2010" name="Genome Biol.">
        <title>Genome sequence of the necrotrophic plant pathogen Pythium ultimum reveals original pathogenicity mechanisms and effector repertoire.</title>
        <authorList>
            <person name="Levesque C.A."/>
            <person name="Brouwer H."/>
            <person name="Cano L."/>
            <person name="Hamilton J.P."/>
            <person name="Holt C."/>
            <person name="Huitema E."/>
            <person name="Raffaele S."/>
            <person name="Robideau G.P."/>
            <person name="Thines M."/>
            <person name="Win J."/>
            <person name="Zerillo M.M."/>
            <person name="Beakes G.W."/>
            <person name="Boore J.L."/>
            <person name="Busam D."/>
            <person name="Dumas B."/>
            <person name="Ferriera S."/>
            <person name="Fuerstenberg S.I."/>
            <person name="Gachon C.M."/>
            <person name="Gaulin E."/>
            <person name="Govers F."/>
            <person name="Grenville-Briggs L."/>
            <person name="Horner N."/>
            <person name="Hostetler J."/>
            <person name="Jiang R.H."/>
            <person name="Johnson J."/>
            <person name="Krajaejun T."/>
            <person name="Lin H."/>
            <person name="Meijer H.J."/>
            <person name="Moore B."/>
            <person name="Morris P."/>
            <person name="Phuntmart V."/>
            <person name="Puiu D."/>
            <person name="Shetty J."/>
            <person name="Stajich J.E."/>
            <person name="Tripathy S."/>
            <person name="Wawra S."/>
            <person name="van West P."/>
            <person name="Whitty B.R."/>
            <person name="Coutinho P.M."/>
            <person name="Henrissat B."/>
            <person name="Martin F."/>
            <person name="Thomas P.D."/>
            <person name="Tyler B.M."/>
            <person name="De Vries R.P."/>
            <person name="Kamoun S."/>
            <person name="Yandell M."/>
            <person name="Tisserat N."/>
            <person name="Buell C.R."/>
        </authorList>
    </citation>
    <scope>NUCLEOTIDE SEQUENCE</scope>
    <source>
        <strain evidence="2">DAOM:BR144</strain>
    </source>
</reference>
<organism evidence="1 2">
    <name type="scientific">Globisporangium ultimum (strain ATCC 200006 / CBS 805.95 / DAOM BR144)</name>
    <name type="common">Pythium ultimum</name>
    <dbReference type="NCBI Taxonomy" id="431595"/>
    <lineage>
        <taxon>Eukaryota</taxon>
        <taxon>Sar</taxon>
        <taxon>Stramenopiles</taxon>
        <taxon>Oomycota</taxon>
        <taxon>Peronosporomycetes</taxon>
        <taxon>Pythiales</taxon>
        <taxon>Pythiaceae</taxon>
        <taxon>Globisporangium</taxon>
    </lineage>
</organism>
<proteinExistence type="predicted"/>
<evidence type="ECO:0000313" key="1">
    <source>
        <dbReference type="EnsemblProtists" id="PYU1_T003295"/>
    </source>
</evidence>
<protein>
    <submittedName>
        <fullName evidence="1">Uncharacterized protein</fullName>
    </submittedName>
</protein>
<evidence type="ECO:0000313" key="2">
    <source>
        <dbReference type="Proteomes" id="UP000019132"/>
    </source>
</evidence>
<sequence>TFDVPTAEADLYTSISEEQGTAHLTRPALAKIFVPKASEILLFQAILAHDERFLKELLEQMAPEEILSVRDVEQRSLYHYATLCRSKCVKALAFSHVNRYYDRELDRQIQPLLEKSHQVHAYVERSCFKAS</sequence>